<keyword evidence="21" id="KW-1185">Reference proteome</keyword>
<dbReference type="Pfam" id="PF02654">
    <property type="entry name" value="CobS"/>
    <property type="match status" value="1"/>
</dbReference>
<evidence type="ECO:0000256" key="15">
    <source>
        <dbReference type="ARBA" id="ARBA00032605"/>
    </source>
</evidence>
<evidence type="ECO:0000256" key="14">
    <source>
        <dbReference type="ARBA" id="ARBA00025228"/>
    </source>
</evidence>
<dbReference type="GO" id="GO:0005886">
    <property type="term" value="C:plasma membrane"/>
    <property type="evidence" value="ECO:0007669"/>
    <property type="project" value="UniProtKB-SubCell"/>
</dbReference>
<dbReference type="GO" id="GO:0008818">
    <property type="term" value="F:cobalamin 5'-phosphate synthase activity"/>
    <property type="evidence" value="ECO:0007669"/>
    <property type="project" value="UniProtKB-UniRule"/>
</dbReference>
<dbReference type="NCBIfam" id="TIGR00317">
    <property type="entry name" value="cobS"/>
    <property type="match status" value="1"/>
</dbReference>
<comment type="subcellular location">
    <subcellularLocation>
        <location evidence="2 19">Cell membrane</location>
        <topology evidence="2 19">Multi-pass membrane protein</topology>
    </subcellularLocation>
</comment>
<comment type="cofactor">
    <cofactor evidence="1 19">
        <name>Mg(2+)</name>
        <dbReference type="ChEBI" id="CHEBI:18420"/>
    </cofactor>
</comment>
<comment type="function">
    <text evidence="14 19">Joins adenosylcobinamide-GDP and alpha-ribazole to generate adenosylcobalamin (Ado-cobalamin). Also synthesizes adenosylcobalamin 5'-phosphate from adenosylcobinamide-GDP and alpha-ribazole 5'-phosphate.</text>
</comment>
<keyword evidence="7 19" id="KW-1003">Cell membrane</keyword>
<feature type="transmembrane region" description="Helical" evidence="19">
    <location>
        <begin position="131"/>
        <end position="152"/>
    </location>
</feature>
<accession>A0A419SZI3</accession>
<dbReference type="OrthoDB" id="9794626at2"/>
<evidence type="ECO:0000256" key="7">
    <source>
        <dbReference type="ARBA" id="ARBA00022475"/>
    </source>
</evidence>
<dbReference type="AlphaFoldDB" id="A0A419SZI3"/>
<dbReference type="UniPathway" id="UPA00148">
    <property type="reaction ID" value="UER00238"/>
</dbReference>
<keyword evidence="10 19" id="KW-0812">Transmembrane</keyword>
<gene>
    <name evidence="19" type="primary">cobS</name>
    <name evidence="20" type="ORF">BET03_04425</name>
</gene>
<name>A0A419SZI3_9FIRM</name>
<evidence type="ECO:0000256" key="11">
    <source>
        <dbReference type="ARBA" id="ARBA00022842"/>
    </source>
</evidence>
<evidence type="ECO:0000256" key="5">
    <source>
        <dbReference type="ARBA" id="ARBA00013200"/>
    </source>
</evidence>
<keyword evidence="11 19" id="KW-0460">Magnesium</keyword>
<comment type="catalytic activity">
    <reaction evidence="18 19">
        <text>alpha-ribazole 5'-phosphate + adenosylcob(III)inamide-GDP = adenosylcob(III)alamin 5'-phosphate + GMP + H(+)</text>
        <dbReference type="Rhea" id="RHEA:23560"/>
        <dbReference type="ChEBI" id="CHEBI:15378"/>
        <dbReference type="ChEBI" id="CHEBI:57918"/>
        <dbReference type="ChEBI" id="CHEBI:58115"/>
        <dbReference type="ChEBI" id="CHEBI:60487"/>
        <dbReference type="ChEBI" id="CHEBI:60493"/>
        <dbReference type="EC" id="2.7.8.26"/>
    </reaction>
</comment>
<feature type="transmembrane region" description="Helical" evidence="19">
    <location>
        <begin position="172"/>
        <end position="205"/>
    </location>
</feature>
<keyword evidence="12 19" id="KW-1133">Transmembrane helix</keyword>
<protein>
    <recommendedName>
        <fullName evidence="6 19">Adenosylcobinamide-GDP ribazoletransferase</fullName>
        <ecNumber evidence="5 19">2.7.8.26</ecNumber>
    </recommendedName>
    <alternativeName>
        <fullName evidence="16 19">Cobalamin synthase</fullName>
    </alternativeName>
    <alternativeName>
        <fullName evidence="15 19">Cobalamin-5'-phosphate synthase</fullName>
    </alternativeName>
</protein>
<evidence type="ECO:0000256" key="17">
    <source>
        <dbReference type="ARBA" id="ARBA00048623"/>
    </source>
</evidence>
<evidence type="ECO:0000313" key="20">
    <source>
        <dbReference type="EMBL" id="RKD30589.1"/>
    </source>
</evidence>
<dbReference type="InterPro" id="IPR003805">
    <property type="entry name" value="CobS"/>
</dbReference>
<evidence type="ECO:0000256" key="4">
    <source>
        <dbReference type="ARBA" id="ARBA00010561"/>
    </source>
</evidence>
<evidence type="ECO:0000256" key="3">
    <source>
        <dbReference type="ARBA" id="ARBA00004663"/>
    </source>
</evidence>
<evidence type="ECO:0000256" key="19">
    <source>
        <dbReference type="HAMAP-Rule" id="MF_00719"/>
    </source>
</evidence>
<dbReference type="GO" id="GO:0009236">
    <property type="term" value="P:cobalamin biosynthetic process"/>
    <property type="evidence" value="ECO:0007669"/>
    <property type="project" value="UniProtKB-UniRule"/>
</dbReference>
<sequence>MKGLLLMLTFMTRLPIKYPYKFKEDDFVKGILYLPIVGLVIGLILWLPTFLYVYFDRFFISVLVWLVYLWVTGGLHIDGLADSFDGLFSNRNRERILEIMKDSRIGTFGVLSIFFVLIFNITLTYYLDFKVLLLVPIIGRAMALFSCSLSNYAREDGMGESFIKNCGTKEAIFGVIFSLITSIIVLGYVKGLATTLIVLVIIYLLTKNIKGKIGGMTGDTVGFVIELSQTFFLLSNYVLRSI</sequence>
<evidence type="ECO:0000256" key="1">
    <source>
        <dbReference type="ARBA" id="ARBA00001946"/>
    </source>
</evidence>
<evidence type="ECO:0000256" key="6">
    <source>
        <dbReference type="ARBA" id="ARBA00015850"/>
    </source>
</evidence>
<dbReference type="PANTHER" id="PTHR34148:SF1">
    <property type="entry name" value="ADENOSYLCOBINAMIDE-GDP RIBAZOLETRANSFERASE"/>
    <property type="match status" value="1"/>
</dbReference>
<evidence type="ECO:0000256" key="18">
    <source>
        <dbReference type="ARBA" id="ARBA00049504"/>
    </source>
</evidence>
<feature type="transmembrane region" description="Helical" evidence="19">
    <location>
        <begin position="105"/>
        <end position="126"/>
    </location>
</feature>
<dbReference type="EC" id="2.7.8.26" evidence="5 19"/>
<evidence type="ECO:0000256" key="13">
    <source>
        <dbReference type="ARBA" id="ARBA00023136"/>
    </source>
</evidence>
<evidence type="ECO:0000256" key="9">
    <source>
        <dbReference type="ARBA" id="ARBA00022679"/>
    </source>
</evidence>
<organism evidence="20 21">
    <name type="scientific">Thermohalobacter berrensis</name>
    <dbReference type="NCBI Taxonomy" id="99594"/>
    <lineage>
        <taxon>Bacteria</taxon>
        <taxon>Bacillati</taxon>
        <taxon>Bacillota</taxon>
        <taxon>Tissierellia</taxon>
        <taxon>Tissierellales</taxon>
        <taxon>Thermohalobacteraceae</taxon>
        <taxon>Thermohalobacter</taxon>
    </lineage>
</organism>
<evidence type="ECO:0000256" key="16">
    <source>
        <dbReference type="ARBA" id="ARBA00032853"/>
    </source>
</evidence>
<dbReference type="PANTHER" id="PTHR34148">
    <property type="entry name" value="ADENOSYLCOBINAMIDE-GDP RIBAZOLETRANSFERASE"/>
    <property type="match status" value="1"/>
</dbReference>
<keyword evidence="9 19" id="KW-0808">Transferase</keyword>
<evidence type="ECO:0000256" key="2">
    <source>
        <dbReference type="ARBA" id="ARBA00004651"/>
    </source>
</evidence>
<dbReference type="HAMAP" id="MF_00719">
    <property type="entry name" value="CobS"/>
    <property type="match status" value="1"/>
</dbReference>
<feature type="transmembrane region" description="Helical" evidence="19">
    <location>
        <begin position="31"/>
        <end position="51"/>
    </location>
</feature>
<evidence type="ECO:0000256" key="8">
    <source>
        <dbReference type="ARBA" id="ARBA00022573"/>
    </source>
</evidence>
<keyword evidence="13 19" id="KW-0472">Membrane</keyword>
<evidence type="ECO:0000313" key="21">
    <source>
        <dbReference type="Proteomes" id="UP000284177"/>
    </source>
</evidence>
<dbReference type="EMBL" id="MCIB01000034">
    <property type="protein sequence ID" value="RKD30589.1"/>
    <property type="molecule type" value="Genomic_DNA"/>
</dbReference>
<comment type="catalytic activity">
    <reaction evidence="17 19">
        <text>alpha-ribazole + adenosylcob(III)inamide-GDP = adenosylcob(III)alamin + GMP + H(+)</text>
        <dbReference type="Rhea" id="RHEA:16049"/>
        <dbReference type="ChEBI" id="CHEBI:10329"/>
        <dbReference type="ChEBI" id="CHEBI:15378"/>
        <dbReference type="ChEBI" id="CHEBI:18408"/>
        <dbReference type="ChEBI" id="CHEBI:58115"/>
        <dbReference type="ChEBI" id="CHEBI:60487"/>
        <dbReference type="EC" id="2.7.8.26"/>
    </reaction>
</comment>
<dbReference type="GO" id="GO:0051073">
    <property type="term" value="F:adenosylcobinamide-GDP ribazoletransferase activity"/>
    <property type="evidence" value="ECO:0007669"/>
    <property type="project" value="UniProtKB-UniRule"/>
</dbReference>
<evidence type="ECO:0000256" key="10">
    <source>
        <dbReference type="ARBA" id="ARBA00022692"/>
    </source>
</evidence>
<comment type="caution">
    <text evidence="20">The sequence shown here is derived from an EMBL/GenBank/DDBJ whole genome shotgun (WGS) entry which is preliminary data.</text>
</comment>
<proteinExistence type="inferred from homology"/>
<evidence type="ECO:0000256" key="12">
    <source>
        <dbReference type="ARBA" id="ARBA00022989"/>
    </source>
</evidence>
<reference evidence="20 21" key="1">
    <citation type="submission" date="2016-08" db="EMBL/GenBank/DDBJ databases">
        <title>Novel Firmicutes and Novel Genomes.</title>
        <authorList>
            <person name="Poppleton D.I."/>
            <person name="Gribaldo S."/>
        </authorList>
    </citation>
    <scope>NUCLEOTIDE SEQUENCE [LARGE SCALE GENOMIC DNA]</scope>
    <source>
        <strain evidence="20 21">CTT3</strain>
    </source>
</reference>
<feature type="transmembrane region" description="Helical" evidence="19">
    <location>
        <begin position="58"/>
        <end position="77"/>
    </location>
</feature>
<comment type="similarity">
    <text evidence="4 19">Belongs to the CobS family.</text>
</comment>
<comment type="pathway">
    <text evidence="3 19">Cofactor biosynthesis; adenosylcobalamin biosynthesis; adenosylcobalamin from cob(II)yrinate a,c-diamide: step 7/7.</text>
</comment>
<keyword evidence="8 19" id="KW-0169">Cobalamin biosynthesis</keyword>
<dbReference type="Proteomes" id="UP000284177">
    <property type="component" value="Unassembled WGS sequence"/>
</dbReference>